<keyword evidence="1" id="KW-0812">Transmembrane</keyword>
<reference evidence="2" key="1">
    <citation type="submission" date="2020-03" db="EMBL/GenBank/DDBJ databases">
        <title>Genome of Pelagibius litoralis DSM 21314T.</title>
        <authorList>
            <person name="Wang G."/>
        </authorList>
    </citation>
    <scope>NUCLEOTIDE SEQUENCE</scope>
    <source>
        <strain evidence="2">DSM 21314</strain>
    </source>
</reference>
<dbReference type="EMBL" id="JAAQPH010000014">
    <property type="protein sequence ID" value="NIA70465.1"/>
    <property type="molecule type" value="Genomic_DNA"/>
</dbReference>
<dbReference type="AlphaFoldDB" id="A0A967EZX0"/>
<dbReference type="Proteomes" id="UP000761264">
    <property type="component" value="Unassembled WGS sequence"/>
</dbReference>
<keyword evidence="1" id="KW-1133">Transmembrane helix</keyword>
<accession>A0A967EZX0</accession>
<evidence type="ECO:0000256" key="1">
    <source>
        <dbReference type="SAM" id="Phobius"/>
    </source>
</evidence>
<sequence>MQALKLLVIFMAVLILAGMGLLAYGLVTRVAEGDGGGGFAAVDVPLPDGCSIAETAVAENRLILRFEGLAERGCQQVVVVDMTTGKVLGQVRGVPGAP</sequence>
<proteinExistence type="predicted"/>
<protein>
    <submittedName>
        <fullName evidence="2">Uncharacterized protein</fullName>
    </submittedName>
</protein>
<feature type="transmembrane region" description="Helical" evidence="1">
    <location>
        <begin position="6"/>
        <end position="27"/>
    </location>
</feature>
<comment type="caution">
    <text evidence="2">The sequence shown here is derived from an EMBL/GenBank/DDBJ whole genome shotgun (WGS) entry which is preliminary data.</text>
</comment>
<evidence type="ECO:0000313" key="2">
    <source>
        <dbReference type="EMBL" id="NIA70465.1"/>
    </source>
</evidence>
<keyword evidence="1" id="KW-0472">Membrane</keyword>
<dbReference type="RefSeq" id="WP_167227102.1">
    <property type="nucleotide sequence ID" value="NZ_JAAQPH010000014.1"/>
</dbReference>
<organism evidence="2 3">
    <name type="scientific">Pelagibius litoralis</name>
    <dbReference type="NCBI Taxonomy" id="374515"/>
    <lineage>
        <taxon>Bacteria</taxon>
        <taxon>Pseudomonadati</taxon>
        <taxon>Pseudomonadota</taxon>
        <taxon>Alphaproteobacteria</taxon>
        <taxon>Rhodospirillales</taxon>
        <taxon>Rhodovibrionaceae</taxon>
        <taxon>Pelagibius</taxon>
    </lineage>
</organism>
<gene>
    <name evidence="2" type="ORF">HBA54_17860</name>
</gene>
<evidence type="ECO:0000313" key="3">
    <source>
        <dbReference type="Proteomes" id="UP000761264"/>
    </source>
</evidence>
<name>A0A967EZX0_9PROT</name>
<keyword evidence="3" id="KW-1185">Reference proteome</keyword>